<evidence type="ECO:0000313" key="3">
    <source>
        <dbReference type="Proteomes" id="UP001162164"/>
    </source>
</evidence>
<dbReference type="Proteomes" id="UP001162164">
    <property type="component" value="Unassembled WGS sequence"/>
</dbReference>
<reference evidence="2" key="1">
    <citation type="journal article" date="2023" name="Insect Mol. Biol.">
        <title>Genome sequencing provides insights into the evolution of gene families encoding plant cell wall-degrading enzymes in longhorned beetles.</title>
        <authorList>
            <person name="Shin N.R."/>
            <person name="Okamura Y."/>
            <person name="Kirsch R."/>
            <person name="Pauchet Y."/>
        </authorList>
    </citation>
    <scope>NUCLEOTIDE SEQUENCE</scope>
    <source>
        <strain evidence="2">MMC_N1</strain>
    </source>
</reference>
<feature type="compositionally biased region" description="Pro residues" evidence="1">
    <location>
        <begin position="291"/>
        <end position="300"/>
    </location>
</feature>
<evidence type="ECO:0000313" key="2">
    <source>
        <dbReference type="EMBL" id="KAJ8958200.1"/>
    </source>
</evidence>
<name>A0ABQ9IR90_9CUCU</name>
<evidence type="ECO:0000256" key="1">
    <source>
        <dbReference type="SAM" id="MobiDB-lite"/>
    </source>
</evidence>
<proteinExistence type="predicted"/>
<feature type="compositionally biased region" description="Basic and acidic residues" evidence="1">
    <location>
        <begin position="252"/>
        <end position="269"/>
    </location>
</feature>
<feature type="compositionally biased region" description="Acidic residues" evidence="1">
    <location>
        <begin position="193"/>
        <end position="203"/>
    </location>
</feature>
<organism evidence="2 3">
    <name type="scientific">Molorchus minor</name>
    <dbReference type="NCBI Taxonomy" id="1323400"/>
    <lineage>
        <taxon>Eukaryota</taxon>
        <taxon>Metazoa</taxon>
        <taxon>Ecdysozoa</taxon>
        <taxon>Arthropoda</taxon>
        <taxon>Hexapoda</taxon>
        <taxon>Insecta</taxon>
        <taxon>Pterygota</taxon>
        <taxon>Neoptera</taxon>
        <taxon>Endopterygota</taxon>
        <taxon>Coleoptera</taxon>
        <taxon>Polyphaga</taxon>
        <taxon>Cucujiformia</taxon>
        <taxon>Chrysomeloidea</taxon>
        <taxon>Cerambycidae</taxon>
        <taxon>Lamiinae</taxon>
        <taxon>Monochamini</taxon>
        <taxon>Molorchus</taxon>
    </lineage>
</organism>
<gene>
    <name evidence="2" type="ORF">NQ317_010586</name>
</gene>
<comment type="caution">
    <text evidence="2">The sequence shown here is derived from an EMBL/GenBank/DDBJ whole genome shotgun (WGS) entry which is preliminary data.</text>
</comment>
<accession>A0ABQ9IR90</accession>
<feature type="region of interest" description="Disordered" evidence="1">
    <location>
        <begin position="191"/>
        <end position="211"/>
    </location>
</feature>
<keyword evidence="3" id="KW-1185">Reference proteome</keyword>
<feature type="region of interest" description="Disordered" evidence="1">
    <location>
        <begin position="252"/>
        <end position="321"/>
    </location>
</feature>
<dbReference type="EMBL" id="JAPWTJ010003342">
    <property type="protein sequence ID" value="KAJ8958200.1"/>
    <property type="molecule type" value="Genomic_DNA"/>
</dbReference>
<protein>
    <submittedName>
        <fullName evidence="2">Uncharacterized protein</fullName>
    </submittedName>
</protein>
<sequence>MQPGETLKMTKQTRFLKQSGPVTVPGRERANRQKWTSQIRLGGRQYEANWEDAQKSLSNNSSASNSWDKYSYKSIDGSISSRLGQYQSMLDDIKADNDDLYALPNKGSDNNNGSIRLKYHSEKCLSRINSKNKNDMEREIGKYFLPSQSKVQRERSFKTETPKPKPRKKMEKFKIVIDDLQQHIKKSVRFDETSDVEDAEDDRETTNKLRVTTNPLVDINDKFIQSKEESSESEHVIQERISTWIDDQNRYIQEDGNRDETSTNLKRNDSGYYEHSGKPRQRLPRKTSIPPLLPRLPPARPASNRNPAPRPPPLPSSESDCGYNEVYSLYKNGSGPKRNIANSVVKTRDRTKNVSPTLHRGGCDSNDFLIPRPKLIVPVHTYAVRRRRTGNILSECYDSDVDTALQVDKSKGWFYFLGVGG</sequence>